<dbReference type="OrthoDB" id="6141723at2759"/>
<feature type="domain" description="OTU" evidence="3">
    <location>
        <begin position="211"/>
        <end position="331"/>
    </location>
</feature>
<comment type="caution">
    <text evidence="4">The sequence shown here is derived from an EMBL/GenBank/DDBJ whole genome shotgun (WGS) entry which is preliminary data.</text>
</comment>
<organism evidence="4 5">
    <name type="scientific">Pieris macdunnoughi</name>
    <dbReference type="NCBI Taxonomy" id="345717"/>
    <lineage>
        <taxon>Eukaryota</taxon>
        <taxon>Metazoa</taxon>
        <taxon>Ecdysozoa</taxon>
        <taxon>Arthropoda</taxon>
        <taxon>Hexapoda</taxon>
        <taxon>Insecta</taxon>
        <taxon>Pterygota</taxon>
        <taxon>Neoptera</taxon>
        <taxon>Endopterygota</taxon>
        <taxon>Lepidoptera</taxon>
        <taxon>Glossata</taxon>
        <taxon>Ditrysia</taxon>
        <taxon>Papilionoidea</taxon>
        <taxon>Pieridae</taxon>
        <taxon>Pierinae</taxon>
        <taxon>Pieris</taxon>
    </lineage>
</organism>
<dbReference type="CDD" id="cd22792">
    <property type="entry name" value="OTU_RDRP-like"/>
    <property type="match status" value="1"/>
</dbReference>
<keyword evidence="5" id="KW-1185">Reference proteome</keyword>
<evidence type="ECO:0000313" key="5">
    <source>
        <dbReference type="Proteomes" id="UP000663880"/>
    </source>
</evidence>
<feature type="compositionally biased region" description="Basic residues" evidence="2">
    <location>
        <begin position="109"/>
        <end position="119"/>
    </location>
</feature>
<evidence type="ECO:0000256" key="1">
    <source>
        <dbReference type="SAM" id="Coils"/>
    </source>
</evidence>
<keyword evidence="1" id="KW-0175">Coiled coil</keyword>
<evidence type="ECO:0000259" key="3">
    <source>
        <dbReference type="PROSITE" id="PS50802"/>
    </source>
</evidence>
<reference evidence="4" key="1">
    <citation type="submission" date="2021-02" db="EMBL/GenBank/DDBJ databases">
        <authorList>
            <person name="Steward A R."/>
        </authorList>
    </citation>
    <scope>NUCLEOTIDE SEQUENCE</scope>
</reference>
<accession>A0A821W4H6</accession>
<dbReference type="EMBL" id="CAJOBZ010000053">
    <property type="protein sequence ID" value="CAF4919396.1"/>
    <property type="molecule type" value="Genomic_DNA"/>
</dbReference>
<feature type="compositionally biased region" description="Basic and acidic residues" evidence="2">
    <location>
        <begin position="120"/>
        <end position="151"/>
    </location>
</feature>
<feature type="coiled-coil region" evidence="1">
    <location>
        <begin position="1249"/>
        <end position="1292"/>
    </location>
</feature>
<name>A0A821W4H6_9NEOP</name>
<dbReference type="InterPro" id="IPR051055">
    <property type="entry name" value="PIF1_helicase"/>
</dbReference>
<dbReference type="Pfam" id="PF20209">
    <property type="entry name" value="DUF6570"/>
    <property type="match status" value="1"/>
</dbReference>
<gene>
    <name evidence="4" type="ORF">PMACD_LOCUS12881</name>
</gene>
<evidence type="ECO:0000256" key="2">
    <source>
        <dbReference type="SAM" id="MobiDB-lite"/>
    </source>
</evidence>
<feature type="region of interest" description="Disordered" evidence="2">
    <location>
        <begin position="109"/>
        <end position="151"/>
    </location>
</feature>
<dbReference type="InterPro" id="IPR025476">
    <property type="entry name" value="Helitron_helicase-like"/>
</dbReference>
<dbReference type="PANTHER" id="PTHR47642">
    <property type="entry name" value="ATP-DEPENDENT DNA HELICASE"/>
    <property type="match status" value="1"/>
</dbReference>
<sequence>MFYHSNRDFDYDLISVPKTIVDRLKSTPAKHDSPVDSQKNTFLLSHDTQDMVNDRDEYDDVVIIDNVPESHFITITPNVALNTDDESNRTQRKKEIELLKELKELKKKRNRERQRAYYHRQKELKKNEKERRKKETAPKSNAERQRKFRQRNAEKSYVDIIKRQKLDSNEDNVLQYRAVENVTLQQNQFHSQQLQIYEQCNKCITPEVILNRNTEIPGDGNCLFHSLISVLHLQIKTCDLRNQLRDSPYLNSCHNPQEAYKILSSTNDYGDLDCLYLFSKMYNQNVCVHYCFYNITTKNQDTIFCHFKANDTQNWIHLHLREQHFTPFYEVSDLSGTIQEATQNEAHVDANIQLLRDNYDEDPTEENQNNREDEIEIDREDRIGENIMDFIVDGTIPVYKNYRKHSTSHIDFYKDFTSNSFGHSCIICDRLWWKRDLKMSTSKHENILKTILQNYTPGEIVQVCSTCYTSLEKGKIPLMSTYNGFSYPKIPSHLPTLNLIEQRLISPTIPFMQIRRLRHVNGQNDIYGQIINVPVEFNTMVKQLPRNIQDDHCFYVNLKKKLIHKTSYVLELINKSHIKEWLSYLVSTPLYIYHDIKIDESFFTGNERSSQLNMDEISEHLPIEDNLVAQQQTLLWNNDWFLSLALGEYNRPVSILMDEHAEELSFPTIYGGQFRTYRDGVTVTPFMQATSELRRTDRRATDPQHLLYIAAKIMRLRVSGCLNVAFKHVGQRTSITKETIQSEEYINNCLETNLAFLRYVPNSAWFWSDRKKDLFAMIRQLGPPTAFMTLSANETGWENLLKLLYKLKNEGAEISDEYLAEMSYVHKAQLVNEDAVTCAIYLNKMVNCLLKVLQSKKRTPFGKYRVVHYFKRTEFQHCGSPHAHILLWLENVPKDLSSNDPEVIKLIDELVSVSASEASGNIKLVTHKHTFTCYKKMNPNEKQECRFGAPFMPTKKTINLKPMKDTDHDYSQALFKEYKKQFKFIRNNLENFDYTNFDEFYSHNDIISDDHYYNIVRSGINRPTLFYKRTPAEKWHNTFNPFVLHHLKSNMDFQIILDEYACATYVVEYVKKHNTGISNLQRQIIDIMDEHPEFDIVNITKKISIDILRSVKMPAQEAAWYLLREPMAKSSAVTVYIPTVFPTERARIRKSMKELEAIDDDCTNVWKENWFDKYEKRPEELRDVTLAQFVAKYYLNKKWTYTKRDTARIIRYRNYDMADNYNDYRREMVLLHVPFQSEELDIIAENKFIQIYEDNKDTILERRKEFESNLDIEKTLEICRQLCRENDEEQQEDEELLINCMKEILMTGGQLII</sequence>
<evidence type="ECO:0000313" key="4">
    <source>
        <dbReference type="EMBL" id="CAF4919396.1"/>
    </source>
</evidence>
<dbReference type="Proteomes" id="UP000663880">
    <property type="component" value="Unassembled WGS sequence"/>
</dbReference>
<dbReference type="Pfam" id="PF14214">
    <property type="entry name" value="Helitron_like_N"/>
    <property type="match status" value="1"/>
</dbReference>
<proteinExistence type="predicted"/>
<dbReference type="PROSITE" id="PS50802">
    <property type="entry name" value="OTU"/>
    <property type="match status" value="1"/>
</dbReference>
<dbReference type="InterPro" id="IPR003323">
    <property type="entry name" value="OTU_dom"/>
</dbReference>
<protein>
    <recommendedName>
        <fullName evidence="3">OTU domain-containing protein</fullName>
    </recommendedName>
</protein>
<dbReference type="InterPro" id="IPR046700">
    <property type="entry name" value="DUF6570"/>
</dbReference>
<dbReference type="PANTHER" id="PTHR47642:SF7">
    <property type="entry name" value="ATP-DEPENDENT DNA HELICASE PIF1"/>
    <property type="match status" value="1"/>
</dbReference>
<dbReference type="Gene3D" id="3.90.70.80">
    <property type="match status" value="1"/>
</dbReference>